<feature type="transmembrane region" description="Helical" evidence="1">
    <location>
        <begin position="81"/>
        <end position="101"/>
    </location>
</feature>
<evidence type="ECO:0000313" key="2">
    <source>
        <dbReference type="EMBL" id="GHE52666.1"/>
    </source>
</evidence>
<feature type="transmembrane region" description="Helical" evidence="1">
    <location>
        <begin position="46"/>
        <end position="69"/>
    </location>
</feature>
<comment type="caution">
    <text evidence="2">The sequence shown here is derived from an EMBL/GenBank/DDBJ whole genome shotgun (WGS) entry which is preliminary data.</text>
</comment>
<dbReference type="EMBL" id="BNAG01000001">
    <property type="protein sequence ID" value="GHE52666.1"/>
    <property type="molecule type" value="Genomic_DNA"/>
</dbReference>
<keyword evidence="1" id="KW-1133">Transmembrane helix</keyword>
<name>A0ABQ3I0U1_9BACT</name>
<feature type="transmembrane region" description="Helical" evidence="1">
    <location>
        <begin position="121"/>
        <end position="142"/>
    </location>
</feature>
<accession>A0ABQ3I0U1</accession>
<gene>
    <name evidence="2" type="ORF">GCM10011340_03760</name>
</gene>
<evidence type="ECO:0008006" key="4">
    <source>
        <dbReference type="Google" id="ProtNLM"/>
    </source>
</evidence>
<proteinExistence type="predicted"/>
<feature type="transmembrane region" description="Helical" evidence="1">
    <location>
        <begin position="7"/>
        <end position="26"/>
    </location>
</feature>
<evidence type="ECO:0000256" key="1">
    <source>
        <dbReference type="SAM" id="Phobius"/>
    </source>
</evidence>
<protein>
    <recommendedName>
        <fullName evidence="4">DUF4149 domain-containing protein</fullName>
    </recommendedName>
</protein>
<dbReference type="RefSeq" id="WP_189628488.1">
    <property type="nucleotide sequence ID" value="NZ_BNAG01000001.1"/>
</dbReference>
<keyword evidence="1" id="KW-0812">Transmembrane</keyword>
<keyword evidence="3" id="KW-1185">Reference proteome</keyword>
<evidence type="ECO:0000313" key="3">
    <source>
        <dbReference type="Proteomes" id="UP000658258"/>
    </source>
</evidence>
<dbReference type="Proteomes" id="UP000658258">
    <property type="component" value="Unassembled WGS sequence"/>
</dbReference>
<reference evidence="3" key="1">
    <citation type="journal article" date="2019" name="Int. J. Syst. Evol. Microbiol.">
        <title>The Global Catalogue of Microorganisms (GCM) 10K type strain sequencing project: providing services to taxonomists for standard genome sequencing and annotation.</title>
        <authorList>
            <consortium name="The Broad Institute Genomics Platform"/>
            <consortium name="The Broad Institute Genome Sequencing Center for Infectious Disease"/>
            <person name="Wu L."/>
            <person name="Ma J."/>
        </authorList>
    </citation>
    <scope>NUCLEOTIDE SEQUENCE [LARGE SCALE GENOMIC DNA]</scope>
    <source>
        <strain evidence="3">CGMCC 1.15111</strain>
    </source>
</reference>
<keyword evidence="1" id="KW-0472">Membrane</keyword>
<organism evidence="2 3">
    <name type="scientific">Roseivirga thermotolerans</name>
    <dbReference type="NCBI Taxonomy" id="1758176"/>
    <lineage>
        <taxon>Bacteria</taxon>
        <taxon>Pseudomonadati</taxon>
        <taxon>Bacteroidota</taxon>
        <taxon>Cytophagia</taxon>
        <taxon>Cytophagales</taxon>
        <taxon>Roseivirgaceae</taxon>
        <taxon>Roseivirga</taxon>
    </lineage>
</organism>
<sequence length="160" mass="18045">MSSKVQSPVSVASVFLWIGFVCAISFMEAWLKFRAPGITLPLGLGIGRLVFGALNKVEWVFALSLLFPLLSGRKFMKASTLLYLLAIIILIVQSLWMLPTLDARAEMYIQGITPPRSNIHFYYVGAEFVKVASLFIYAITLFKQNHSRTPFTQESTQRTY</sequence>